<evidence type="ECO:0000313" key="10">
    <source>
        <dbReference type="EMBL" id="KXZ44750.1"/>
    </source>
</evidence>
<dbReference type="Pfam" id="PF00909">
    <property type="entry name" value="Ammonium_transp"/>
    <property type="match status" value="1"/>
</dbReference>
<dbReference type="EMBL" id="LSYV01000064">
    <property type="protein sequence ID" value="KXZ44750.1"/>
    <property type="molecule type" value="Genomic_DNA"/>
</dbReference>
<keyword evidence="4 8" id="KW-0812">Transmembrane</keyword>
<gene>
    <name evidence="10" type="ORF">GPECTOR_63g74</name>
</gene>
<dbReference type="STRING" id="33097.A0A150G5Z9"/>
<evidence type="ECO:0000313" key="11">
    <source>
        <dbReference type="Proteomes" id="UP000075714"/>
    </source>
</evidence>
<keyword evidence="3" id="KW-0813">Transport</keyword>
<accession>A0A150G5Z9</accession>
<comment type="caution">
    <text evidence="10">The sequence shown here is derived from an EMBL/GenBank/DDBJ whole genome shotgun (WGS) entry which is preliminary data.</text>
</comment>
<keyword evidence="5 8" id="KW-1133">Transmembrane helix</keyword>
<dbReference type="Proteomes" id="UP000075714">
    <property type="component" value="Unassembled WGS sequence"/>
</dbReference>
<dbReference type="InterPro" id="IPR029020">
    <property type="entry name" value="Ammonium/urea_transptr"/>
</dbReference>
<dbReference type="Gene3D" id="1.10.3430.10">
    <property type="entry name" value="Ammonium transporter AmtB like domains"/>
    <property type="match status" value="1"/>
</dbReference>
<evidence type="ECO:0000259" key="9">
    <source>
        <dbReference type="Pfam" id="PF00909"/>
    </source>
</evidence>
<dbReference type="AlphaFoldDB" id="A0A150G5Z9"/>
<proteinExistence type="inferred from homology"/>
<feature type="transmembrane region" description="Helical" evidence="8">
    <location>
        <begin position="67"/>
        <end position="90"/>
    </location>
</feature>
<evidence type="ECO:0000256" key="2">
    <source>
        <dbReference type="ARBA" id="ARBA00005887"/>
    </source>
</evidence>
<dbReference type="PANTHER" id="PTHR11730:SF6">
    <property type="entry name" value="AMMONIUM TRANSPORTER"/>
    <property type="match status" value="1"/>
</dbReference>
<name>A0A150G5Z9_GONPE</name>
<feature type="transmembrane region" description="Helical" evidence="8">
    <location>
        <begin position="102"/>
        <end position="121"/>
    </location>
</feature>
<dbReference type="OrthoDB" id="526147at2759"/>
<keyword evidence="7" id="KW-0924">Ammonia transport</keyword>
<evidence type="ECO:0000256" key="3">
    <source>
        <dbReference type="ARBA" id="ARBA00022448"/>
    </source>
</evidence>
<reference evidence="11" key="1">
    <citation type="journal article" date="2016" name="Nat. Commun.">
        <title>The Gonium pectorale genome demonstrates co-option of cell cycle regulation during the evolution of multicellularity.</title>
        <authorList>
            <person name="Hanschen E.R."/>
            <person name="Marriage T.N."/>
            <person name="Ferris P.J."/>
            <person name="Hamaji T."/>
            <person name="Toyoda A."/>
            <person name="Fujiyama A."/>
            <person name="Neme R."/>
            <person name="Noguchi H."/>
            <person name="Minakuchi Y."/>
            <person name="Suzuki M."/>
            <person name="Kawai-Toyooka H."/>
            <person name="Smith D.R."/>
            <person name="Sparks H."/>
            <person name="Anderson J."/>
            <person name="Bakaric R."/>
            <person name="Luria V."/>
            <person name="Karger A."/>
            <person name="Kirschner M.W."/>
            <person name="Durand P.M."/>
            <person name="Michod R.E."/>
            <person name="Nozaki H."/>
            <person name="Olson B.J."/>
        </authorList>
    </citation>
    <scope>NUCLEOTIDE SEQUENCE [LARGE SCALE GENOMIC DNA]</scope>
    <source>
        <strain evidence="11">NIES-2863</strain>
    </source>
</reference>
<dbReference type="SUPFAM" id="SSF111352">
    <property type="entry name" value="Ammonium transporter"/>
    <property type="match status" value="1"/>
</dbReference>
<dbReference type="PANTHER" id="PTHR11730">
    <property type="entry name" value="AMMONIUM TRANSPORTER"/>
    <property type="match status" value="1"/>
</dbReference>
<dbReference type="GO" id="GO:0097272">
    <property type="term" value="P:ammonium homeostasis"/>
    <property type="evidence" value="ECO:0007669"/>
    <property type="project" value="TreeGrafter"/>
</dbReference>
<protein>
    <recommendedName>
        <fullName evidence="9">Ammonium transporter AmtB-like domain-containing protein</fullName>
    </recommendedName>
</protein>
<keyword evidence="11" id="KW-1185">Reference proteome</keyword>
<comment type="subcellular location">
    <subcellularLocation>
        <location evidence="1">Membrane</location>
        <topology evidence="1">Multi-pass membrane protein</topology>
    </subcellularLocation>
</comment>
<sequence length="148" mass="15013">MTGCTPGQYGDVLALLGGDAEAAAAICGGSAVAQLGAVGAVTQWTVGQLHDAQEALRQVRHGLDVSFVLASAYQVFVMQLGFALFAAGVVRPKNIVAIFLKNLFDTCIAGLAFYLVGYAFAFGAHSGGHSNATVIVWCSGFGAGGGEA</sequence>
<evidence type="ECO:0000256" key="4">
    <source>
        <dbReference type="ARBA" id="ARBA00022692"/>
    </source>
</evidence>
<dbReference type="GO" id="GO:0008519">
    <property type="term" value="F:ammonium channel activity"/>
    <property type="evidence" value="ECO:0007669"/>
    <property type="project" value="InterPro"/>
</dbReference>
<evidence type="ECO:0000256" key="6">
    <source>
        <dbReference type="ARBA" id="ARBA00023136"/>
    </source>
</evidence>
<organism evidence="10 11">
    <name type="scientific">Gonium pectorale</name>
    <name type="common">Green alga</name>
    <dbReference type="NCBI Taxonomy" id="33097"/>
    <lineage>
        <taxon>Eukaryota</taxon>
        <taxon>Viridiplantae</taxon>
        <taxon>Chlorophyta</taxon>
        <taxon>core chlorophytes</taxon>
        <taxon>Chlorophyceae</taxon>
        <taxon>CS clade</taxon>
        <taxon>Chlamydomonadales</taxon>
        <taxon>Volvocaceae</taxon>
        <taxon>Gonium</taxon>
    </lineage>
</organism>
<keyword evidence="6 8" id="KW-0472">Membrane</keyword>
<evidence type="ECO:0000256" key="8">
    <source>
        <dbReference type="SAM" id="Phobius"/>
    </source>
</evidence>
<comment type="similarity">
    <text evidence="2">Belongs to the ammonia transporter channel (TC 1.A.11.2) family.</text>
</comment>
<dbReference type="InterPro" id="IPR024041">
    <property type="entry name" value="NH4_transpt_AmtB-like_dom"/>
</dbReference>
<dbReference type="GO" id="GO:0005886">
    <property type="term" value="C:plasma membrane"/>
    <property type="evidence" value="ECO:0007669"/>
    <property type="project" value="TreeGrafter"/>
</dbReference>
<evidence type="ECO:0000256" key="1">
    <source>
        <dbReference type="ARBA" id="ARBA00004141"/>
    </source>
</evidence>
<evidence type="ECO:0000256" key="7">
    <source>
        <dbReference type="ARBA" id="ARBA00023177"/>
    </source>
</evidence>
<feature type="domain" description="Ammonium transporter AmtB-like" evidence="9">
    <location>
        <begin position="67"/>
        <end position="128"/>
    </location>
</feature>
<evidence type="ECO:0000256" key="5">
    <source>
        <dbReference type="ARBA" id="ARBA00022989"/>
    </source>
</evidence>